<dbReference type="Proteomes" id="UP000317039">
    <property type="component" value="Chromosome"/>
</dbReference>
<dbReference type="PANTHER" id="PTHR47432:SF1">
    <property type="entry name" value="CELL WALL ASSEMBLY REGULATOR SMI1"/>
    <property type="match status" value="1"/>
</dbReference>
<proteinExistence type="predicted"/>
<protein>
    <recommendedName>
        <fullName evidence="1">Knr4/Smi1-like domain-containing protein</fullName>
    </recommendedName>
</protein>
<name>A0A516NM76_9NOCA</name>
<feature type="domain" description="Knr4/Smi1-like" evidence="1">
    <location>
        <begin position="28"/>
        <end position="181"/>
    </location>
</feature>
<dbReference type="GO" id="GO:0043332">
    <property type="term" value="C:mating projection tip"/>
    <property type="evidence" value="ECO:0007669"/>
    <property type="project" value="TreeGrafter"/>
</dbReference>
<dbReference type="RefSeq" id="WP_143981346.1">
    <property type="nucleotide sequence ID" value="NZ_CP041695.1"/>
</dbReference>
<dbReference type="InterPro" id="IPR037883">
    <property type="entry name" value="Knr4/Smi1-like_sf"/>
</dbReference>
<dbReference type="EMBL" id="CP041695">
    <property type="protein sequence ID" value="QDP80010.1"/>
    <property type="molecule type" value="Genomic_DNA"/>
</dbReference>
<dbReference type="SUPFAM" id="SSF160631">
    <property type="entry name" value="SMI1/KNR4-like"/>
    <property type="match status" value="1"/>
</dbReference>
<accession>A0A516NM76</accession>
<reference evidence="2 3" key="1">
    <citation type="submission" date="2019-07" db="EMBL/GenBank/DDBJ databases">
        <title>Complete Genome Sequence and Methylome Analysis of Nocardia otitidis-caviarum NEB252.</title>
        <authorList>
            <person name="Fomenkov A."/>
            <person name="Anton B.P."/>
            <person name="Vincze T."/>
            <person name="Roberts R.J."/>
        </authorList>
    </citation>
    <scope>NUCLEOTIDE SEQUENCE [LARGE SCALE GENOMIC DNA]</scope>
    <source>
        <strain evidence="2 3">NEB252</strain>
    </source>
</reference>
<sequence length="230" mass="25735">MRALDVFAAYVDWLRNNVPLAFENLAGPVTPGELAALENTIGRELPPEVKAVLGMHNGQLVPSLGYYDHGVPCIPTLTLLSANEIEQIWRSWDDARDHPATVSLQRSGAVYPGAEGLIKPLYTSPGWIPLWADAERPDYIGLDFDPGPRGTPGQIINFGSNEEHHYLCAPDFTDLLEFLLEQVAIGAWPASVITHDDEEEDDREPTPWFGDPRESFFNALYDRFETRPRH</sequence>
<evidence type="ECO:0000259" key="1">
    <source>
        <dbReference type="SMART" id="SM00860"/>
    </source>
</evidence>
<dbReference type="InterPro" id="IPR018958">
    <property type="entry name" value="Knr4/Smi1-like_dom"/>
</dbReference>
<organism evidence="2 3">
    <name type="scientific">Nocardia otitidiscaviarum</name>
    <dbReference type="NCBI Taxonomy" id="1823"/>
    <lineage>
        <taxon>Bacteria</taxon>
        <taxon>Bacillati</taxon>
        <taxon>Actinomycetota</taxon>
        <taxon>Actinomycetes</taxon>
        <taxon>Mycobacteriales</taxon>
        <taxon>Nocardiaceae</taxon>
        <taxon>Nocardia</taxon>
    </lineage>
</organism>
<dbReference type="AlphaFoldDB" id="A0A516NM76"/>
<dbReference type="SMART" id="SM00860">
    <property type="entry name" value="SMI1_KNR4"/>
    <property type="match status" value="1"/>
</dbReference>
<evidence type="ECO:0000313" key="3">
    <source>
        <dbReference type="Proteomes" id="UP000317039"/>
    </source>
</evidence>
<dbReference type="InterPro" id="IPR051873">
    <property type="entry name" value="KNR4/SMI1_regulator"/>
</dbReference>
<evidence type="ECO:0000313" key="2">
    <source>
        <dbReference type="EMBL" id="QDP80010.1"/>
    </source>
</evidence>
<dbReference type="Gene3D" id="3.40.1580.10">
    <property type="entry name" value="SMI1/KNR4-like"/>
    <property type="match status" value="1"/>
</dbReference>
<dbReference type="GeneID" id="80333905"/>
<dbReference type="Pfam" id="PF09346">
    <property type="entry name" value="SMI1_KNR4"/>
    <property type="match status" value="1"/>
</dbReference>
<gene>
    <name evidence="2" type="ORF">FOH10_16130</name>
</gene>
<dbReference type="KEGG" id="nod:FOH10_16130"/>
<dbReference type="PANTHER" id="PTHR47432">
    <property type="entry name" value="CELL WALL ASSEMBLY REGULATOR SMI1"/>
    <property type="match status" value="1"/>
</dbReference>